<comment type="caution">
    <text evidence="3">The sequence shown here is derived from an EMBL/GenBank/DDBJ whole genome shotgun (WGS) entry which is preliminary data.</text>
</comment>
<dbReference type="AlphaFoldDB" id="M0BUQ8"/>
<feature type="transmembrane region" description="Helical" evidence="1">
    <location>
        <begin position="194"/>
        <end position="215"/>
    </location>
</feature>
<dbReference type="GO" id="GO:0016020">
    <property type="term" value="C:membrane"/>
    <property type="evidence" value="ECO:0007669"/>
    <property type="project" value="InterPro"/>
</dbReference>
<organism evidence="3 4">
    <name type="scientific">Halovivax asiaticus JCM 14624</name>
    <dbReference type="NCBI Taxonomy" id="1227490"/>
    <lineage>
        <taxon>Archaea</taxon>
        <taxon>Methanobacteriati</taxon>
        <taxon>Methanobacteriota</taxon>
        <taxon>Stenosarchaea group</taxon>
        <taxon>Halobacteria</taxon>
        <taxon>Halobacteriales</taxon>
        <taxon>Natrialbaceae</taxon>
        <taxon>Halovivax</taxon>
    </lineage>
</organism>
<accession>M0BUQ8</accession>
<dbReference type="Pfam" id="PF00892">
    <property type="entry name" value="EamA"/>
    <property type="match status" value="2"/>
</dbReference>
<keyword evidence="1" id="KW-0812">Transmembrane</keyword>
<feature type="transmembrane region" description="Helical" evidence="1">
    <location>
        <begin position="227"/>
        <end position="249"/>
    </location>
</feature>
<feature type="transmembrane region" description="Helical" evidence="1">
    <location>
        <begin position="20"/>
        <end position="41"/>
    </location>
</feature>
<evidence type="ECO:0000256" key="1">
    <source>
        <dbReference type="SAM" id="Phobius"/>
    </source>
</evidence>
<feature type="domain" description="EamA" evidence="2">
    <location>
        <begin position="165"/>
        <end position="298"/>
    </location>
</feature>
<dbReference type="PANTHER" id="PTHR22911">
    <property type="entry name" value="ACYL-MALONYL CONDENSING ENZYME-RELATED"/>
    <property type="match status" value="1"/>
</dbReference>
<proteinExistence type="predicted"/>
<feature type="transmembrane region" description="Helical" evidence="1">
    <location>
        <begin position="103"/>
        <end position="128"/>
    </location>
</feature>
<keyword evidence="4" id="KW-1185">Reference proteome</keyword>
<evidence type="ECO:0000313" key="3">
    <source>
        <dbReference type="EMBL" id="ELZ13847.1"/>
    </source>
</evidence>
<reference evidence="3 4" key="1">
    <citation type="journal article" date="2014" name="PLoS Genet.">
        <title>Phylogenetically driven sequencing of extremely halophilic archaea reveals strategies for static and dynamic osmo-response.</title>
        <authorList>
            <person name="Becker E.A."/>
            <person name="Seitzer P.M."/>
            <person name="Tritt A."/>
            <person name="Larsen D."/>
            <person name="Krusor M."/>
            <person name="Yao A.I."/>
            <person name="Wu D."/>
            <person name="Madern D."/>
            <person name="Eisen J.A."/>
            <person name="Darling A.E."/>
            <person name="Facciotti M.T."/>
        </authorList>
    </citation>
    <scope>NUCLEOTIDE SEQUENCE [LARGE SCALE GENOMIC DNA]</scope>
    <source>
        <strain evidence="3 4">JCM 14624</strain>
    </source>
</reference>
<feature type="transmembrane region" description="Helical" evidence="1">
    <location>
        <begin position="78"/>
        <end position="97"/>
    </location>
</feature>
<feature type="transmembrane region" description="Helical" evidence="1">
    <location>
        <begin position="256"/>
        <end position="276"/>
    </location>
</feature>
<evidence type="ECO:0000313" key="4">
    <source>
        <dbReference type="Proteomes" id="UP000011560"/>
    </source>
</evidence>
<feature type="transmembrane region" description="Helical" evidence="1">
    <location>
        <begin position="135"/>
        <end position="152"/>
    </location>
</feature>
<keyword evidence="1" id="KW-0472">Membrane</keyword>
<protein>
    <recommendedName>
        <fullName evidence="2">EamA domain-containing protein</fullName>
    </recommendedName>
</protein>
<dbReference type="PATRIC" id="fig|1227490.4.peg.677"/>
<dbReference type="STRING" id="1227490.C479_03341"/>
<evidence type="ECO:0000259" key="2">
    <source>
        <dbReference type="Pfam" id="PF00892"/>
    </source>
</evidence>
<feature type="domain" description="EamA" evidence="2">
    <location>
        <begin position="23"/>
        <end position="150"/>
    </location>
</feature>
<gene>
    <name evidence="3" type="ORF">C479_03341</name>
</gene>
<dbReference type="Proteomes" id="UP000011560">
    <property type="component" value="Unassembled WGS sequence"/>
</dbReference>
<feature type="transmembrane region" description="Helical" evidence="1">
    <location>
        <begin position="47"/>
        <end position="66"/>
    </location>
</feature>
<feature type="transmembrane region" description="Helical" evidence="1">
    <location>
        <begin position="282"/>
        <end position="299"/>
    </location>
</feature>
<name>M0BUQ8_9EURY</name>
<sequence>MLARLGTNVRSIPDRRVTPLAGLAVAVFAASTSAILVRWSGAPSTVAAFYRVLFTTLLVAPIAVWFHREEFARLSRRNLGLATLAGVALAIHFGTWFESLDHTSVAASVTLVQLQPVFVVLGAGLVLGERITRRTVAAIGVAIAGAAVMSFGDAGQAPLADSTAFGNGLALVGAMTLAGYVLAGRSIRQRVSLFPYVTVVYAACAISLFAVVGVQGHAFVAYPPTEWLLFLAMALVPGILGHTLINWTLEHVESVVVSVAWLGEPLGATLLAFGLLGEVPDAITLAGGVLVLGGIFATTRTRDHDG</sequence>
<dbReference type="InterPro" id="IPR000620">
    <property type="entry name" value="EamA_dom"/>
</dbReference>
<dbReference type="SUPFAM" id="SSF103481">
    <property type="entry name" value="Multidrug resistance efflux transporter EmrE"/>
    <property type="match status" value="2"/>
</dbReference>
<feature type="transmembrane region" description="Helical" evidence="1">
    <location>
        <begin position="164"/>
        <end position="182"/>
    </location>
</feature>
<keyword evidence="1" id="KW-1133">Transmembrane helix</keyword>
<dbReference type="EMBL" id="AOIQ01000006">
    <property type="protein sequence ID" value="ELZ13847.1"/>
    <property type="molecule type" value="Genomic_DNA"/>
</dbReference>
<dbReference type="PANTHER" id="PTHR22911:SF76">
    <property type="entry name" value="EAMA DOMAIN-CONTAINING PROTEIN"/>
    <property type="match status" value="1"/>
</dbReference>
<dbReference type="InterPro" id="IPR037185">
    <property type="entry name" value="EmrE-like"/>
</dbReference>